<dbReference type="Proteomes" id="UP000048984">
    <property type="component" value="Unassembled WGS sequence"/>
</dbReference>
<reference evidence="1 2" key="2">
    <citation type="submission" date="2015-10" db="EMBL/GenBank/DDBJ databases">
        <title>Draft Genome Sequence of Prosthecomicrobium hirschii ATCC 27832.</title>
        <authorList>
            <person name="Daniel J."/>
            <person name="Givan S.A."/>
            <person name="Brun Y.V."/>
            <person name="Brown P.J."/>
        </authorList>
    </citation>
    <scope>NUCLEOTIDE SEQUENCE [LARGE SCALE GENOMIC DNA]</scope>
    <source>
        <strain evidence="1 2">16</strain>
    </source>
</reference>
<name>A0A0P6VS73_9HYPH</name>
<protein>
    <recommendedName>
        <fullName evidence="3">Acyl-CoA transferase</fullName>
    </recommendedName>
</protein>
<dbReference type="AlphaFoldDB" id="A0A0P6VS73"/>
<evidence type="ECO:0000313" key="1">
    <source>
        <dbReference type="EMBL" id="KPL55573.1"/>
    </source>
</evidence>
<sequence>MTSTRESALSALATVLAAAIPTAEIERNAALPETIAAGGRVVIFDGDPGEPERTLGAQPAWYYEHRAELELFVPAGTGQDAALDALLVAIGAALAGNPTLGGAVQWAEPEAPTVDLLPPDGGGRPLKAAAVKVMLAYSTASPL</sequence>
<organism evidence="1 2">
    <name type="scientific">Prosthecodimorpha hirschii</name>
    <dbReference type="NCBI Taxonomy" id="665126"/>
    <lineage>
        <taxon>Bacteria</taxon>
        <taxon>Pseudomonadati</taxon>
        <taxon>Pseudomonadota</taxon>
        <taxon>Alphaproteobacteria</taxon>
        <taxon>Hyphomicrobiales</taxon>
        <taxon>Ancalomicrobiaceae</taxon>
        <taxon>Prosthecodimorpha</taxon>
    </lineage>
</organism>
<comment type="caution">
    <text evidence="1">The sequence shown here is derived from an EMBL/GenBank/DDBJ whole genome shotgun (WGS) entry which is preliminary data.</text>
</comment>
<reference evidence="1 2" key="1">
    <citation type="submission" date="2015-09" db="EMBL/GenBank/DDBJ databases">
        <authorList>
            <person name="Jackson K.R."/>
            <person name="Lunt B.L."/>
            <person name="Fisher J.N.B."/>
            <person name="Gardner A.V."/>
            <person name="Bailey M.E."/>
            <person name="Deus L.M."/>
            <person name="Earl A.S."/>
            <person name="Gibby P.D."/>
            <person name="Hartmann K.A."/>
            <person name="Liu J.E."/>
            <person name="Manci A.M."/>
            <person name="Nielsen D.A."/>
            <person name="Solomon M.B."/>
            <person name="Breakwell D.P."/>
            <person name="Burnett S.H."/>
            <person name="Grose J.H."/>
        </authorList>
    </citation>
    <scope>NUCLEOTIDE SEQUENCE [LARGE SCALE GENOMIC DNA]</scope>
    <source>
        <strain evidence="1 2">16</strain>
    </source>
</reference>
<accession>A0A0P6VS73</accession>
<proteinExistence type="predicted"/>
<gene>
    <name evidence="1" type="ORF">ABB55_27810</name>
</gene>
<evidence type="ECO:0000313" key="2">
    <source>
        <dbReference type="Proteomes" id="UP000048984"/>
    </source>
</evidence>
<evidence type="ECO:0008006" key="3">
    <source>
        <dbReference type="Google" id="ProtNLM"/>
    </source>
</evidence>
<dbReference type="STRING" id="665126.ABB55_27810"/>
<dbReference type="EMBL" id="LJYW01000001">
    <property type="protein sequence ID" value="KPL55573.1"/>
    <property type="molecule type" value="Genomic_DNA"/>
</dbReference>
<dbReference type="RefSeq" id="WP_054361741.1">
    <property type="nucleotide sequence ID" value="NZ_LJYW01000001.1"/>
</dbReference>
<keyword evidence="2" id="KW-1185">Reference proteome</keyword>